<organism evidence="2">
    <name type="scientific">uncultured Solirubrobacteraceae bacterium</name>
    <dbReference type="NCBI Taxonomy" id="1162706"/>
    <lineage>
        <taxon>Bacteria</taxon>
        <taxon>Bacillati</taxon>
        <taxon>Actinomycetota</taxon>
        <taxon>Thermoleophilia</taxon>
        <taxon>Solirubrobacterales</taxon>
        <taxon>Solirubrobacteraceae</taxon>
        <taxon>environmental samples</taxon>
    </lineage>
</organism>
<name>A0A6J4SXP9_9ACTN</name>
<dbReference type="PANTHER" id="PTHR36507">
    <property type="entry name" value="BLL1555 PROTEIN"/>
    <property type="match status" value="1"/>
</dbReference>
<sequence>MQRTTARASTPLAIVLAAGAATSLAAAPAGAATRVVEAGPSGKATQEAFARASTEANAYFRRVTTIRRGDTVRWDINGFHTVTFTPRGDPQPSLIVPDPANPVSGVTDAAGAPFWFNGQPRLILNPEAAAPLGPSTFRRSQVHNSGLPGEGPPKPYRLKFNTTGRFSYICIVHPGMRGTVRVVGRKSSVPSAAAHRRQVRREERALLRKAQRLTTGLGTTRLQNTAQAGNDTRDGVAVLKFFPANLRVATNTTVTLRMSRRSTDAHTFTFGPINGKDAYVDQLARSFVTPVPGGSGPPTLVAEPRAVYPSENPAQGLPSYDGTNHGNGFYNSGVLDSDPDTPSPSKVGLKFTKAGTYEYLCIIHPSMRGRVTVSG</sequence>
<accession>A0A6J4SXP9</accession>
<gene>
    <name evidence="2" type="ORF">AVDCRST_MAG69-2309</name>
</gene>
<dbReference type="Gene3D" id="2.60.40.420">
    <property type="entry name" value="Cupredoxins - blue copper proteins"/>
    <property type="match status" value="2"/>
</dbReference>
<dbReference type="AlphaFoldDB" id="A0A6J4SXP9"/>
<evidence type="ECO:0000313" key="2">
    <source>
        <dbReference type="EMBL" id="CAA9507953.1"/>
    </source>
</evidence>
<dbReference type="InterPro" id="IPR052721">
    <property type="entry name" value="ET_Amicyanin"/>
</dbReference>
<dbReference type="InterPro" id="IPR008972">
    <property type="entry name" value="Cupredoxin"/>
</dbReference>
<evidence type="ECO:0008006" key="3">
    <source>
        <dbReference type="Google" id="ProtNLM"/>
    </source>
</evidence>
<feature type="signal peptide" evidence="1">
    <location>
        <begin position="1"/>
        <end position="31"/>
    </location>
</feature>
<feature type="chain" id="PRO_5026825199" description="Blue (type 1) copper domain-containing protein" evidence="1">
    <location>
        <begin position="32"/>
        <end position="375"/>
    </location>
</feature>
<dbReference type="PANTHER" id="PTHR36507:SF1">
    <property type="entry name" value="BLL1555 PROTEIN"/>
    <property type="match status" value="1"/>
</dbReference>
<keyword evidence="1" id="KW-0732">Signal</keyword>
<evidence type="ECO:0000256" key="1">
    <source>
        <dbReference type="SAM" id="SignalP"/>
    </source>
</evidence>
<reference evidence="2" key="1">
    <citation type="submission" date="2020-02" db="EMBL/GenBank/DDBJ databases">
        <authorList>
            <person name="Meier V. D."/>
        </authorList>
    </citation>
    <scope>NUCLEOTIDE SEQUENCE</scope>
    <source>
        <strain evidence="2">AVDCRST_MAG69</strain>
    </source>
</reference>
<protein>
    <recommendedName>
        <fullName evidence="3">Blue (type 1) copper domain-containing protein</fullName>
    </recommendedName>
</protein>
<proteinExistence type="predicted"/>
<dbReference type="EMBL" id="CADCVP010000249">
    <property type="protein sequence ID" value="CAA9507953.1"/>
    <property type="molecule type" value="Genomic_DNA"/>
</dbReference>
<dbReference type="SUPFAM" id="SSF49503">
    <property type="entry name" value="Cupredoxins"/>
    <property type="match status" value="2"/>
</dbReference>